<feature type="compositionally biased region" description="Basic and acidic residues" evidence="2">
    <location>
        <begin position="384"/>
        <end position="422"/>
    </location>
</feature>
<evidence type="ECO:0000313" key="3">
    <source>
        <dbReference type="EMBL" id="CAG2236819.1"/>
    </source>
</evidence>
<feature type="compositionally biased region" description="Polar residues" evidence="2">
    <location>
        <begin position="423"/>
        <end position="463"/>
    </location>
</feature>
<name>A0A8S3U427_MYTED</name>
<protein>
    <submittedName>
        <fullName evidence="3">Uncharacterized protein</fullName>
    </submittedName>
</protein>
<evidence type="ECO:0000313" key="4">
    <source>
        <dbReference type="Proteomes" id="UP000683360"/>
    </source>
</evidence>
<reference evidence="3" key="1">
    <citation type="submission" date="2021-03" db="EMBL/GenBank/DDBJ databases">
        <authorList>
            <person name="Bekaert M."/>
        </authorList>
    </citation>
    <scope>NUCLEOTIDE SEQUENCE</scope>
</reference>
<dbReference type="AlphaFoldDB" id="A0A8S3U427"/>
<accession>A0A8S3U427</accession>
<feature type="compositionally biased region" description="Polar residues" evidence="2">
    <location>
        <begin position="472"/>
        <end position="483"/>
    </location>
</feature>
<proteinExistence type="predicted"/>
<sequence length="483" mass="55150">MMEARFGAYNLQMPMVVCVVGTGKAWKLSEVSLMISKQGDMATVVKMQKKDSGAYDKVLECVKNYLLPETAKQRKVREKLAKLQAKQDKLKLEDMENELRQQGDNRFSFQEEVELIQRKFLRHISKMIRGDESELPKLLVLDFVTVDEDDNAQNVIDDMGSQGSLGGGFSSVNLFSKRPKSSKPKRKQIKDDWQEEQFCIRALCEDEQGWHLVGNPLSLTNLKKDEIMKTLKETAPYLARIYAILKQSSVSMNCLSSSLKGELFMDFIRKEGIDTKNFSDAYKTIHRIVAEHDDYEQFINQLNRCYLQTGKISWLCTTHQDRTGITLLPPGTVSMHSSGYTVLYDEDIMLSDFLKASKDYLKWKDEDFLLARRQSKARLVKRDSALKEAKKESLPKVEERKKEPEKNYAEKPKGQEKEKQPENKSQNRSSPQKTAPASRINGNEQNQTSVQRPAPASTVNRNGLKQADVKGSNPSVVVNENCR</sequence>
<dbReference type="Proteomes" id="UP000683360">
    <property type="component" value="Unassembled WGS sequence"/>
</dbReference>
<keyword evidence="1" id="KW-0175">Coiled coil</keyword>
<organism evidence="3 4">
    <name type="scientific">Mytilus edulis</name>
    <name type="common">Blue mussel</name>
    <dbReference type="NCBI Taxonomy" id="6550"/>
    <lineage>
        <taxon>Eukaryota</taxon>
        <taxon>Metazoa</taxon>
        <taxon>Spiralia</taxon>
        <taxon>Lophotrochozoa</taxon>
        <taxon>Mollusca</taxon>
        <taxon>Bivalvia</taxon>
        <taxon>Autobranchia</taxon>
        <taxon>Pteriomorphia</taxon>
        <taxon>Mytilida</taxon>
        <taxon>Mytiloidea</taxon>
        <taxon>Mytilidae</taxon>
        <taxon>Mytilinae</taxon>
        <taxon>Mytilus</taxon>
    </lineage>
</organism>
<dbReference type="OrthoDB" id="10252328at2759"/>
<feature type="region of interest" description="Disordered" evidence="2">
    <location>
        <begin position="384"/>
        <end position="483"/>
    </location>
</feature>
<dbReference type="EMBL" id="CAJPWZ010002367">
    <property type="protein sequence ID" value="CAG2236819.1"/>
    <property type="molecule type" value="Genomic_DNA"/>
</dbReference>
<keyword evidence="4" id="KW-1185">Reference proteome</keyword>
<comment type="caution">
    <text evidence="3">The sequence shown here is derived from an EMBL/GenBank/DDBJ whole genome shotgun (WGS) entry which is preliminary data.</text>
</comment>
<evidence type="ECO:0000256" key="1">
    <source>
        <dbReference type="SAM" id="Coils"/>
    </source>
</evidence>
<feature type="coiled-coil region" evidence="1">
    <location>
        <begin position="73"/>
        <end position="112"/>
    </location>
</feature>
<evidence type="ECO:0000256" key="2">
    <source>
        <dbReference type="SAM" id="MobiDB-lite"/>
    </source>
</evidence>
<gene>
    <name evidence="3" type="ORF">MEDL_49263</name>
</gene>